<keyword evidence="1" id="KW-0812">Transmembrane</keyword>
<keyword evidence="1" id="KW-1133">Transmembrane helix</keyword>
<keyword evidence="1" id="KW-0472">Membrane</keyword>
<comment type="caution">
    <text evidence="2">The sequence shown here is derived from an EMBL/GenBank/DDBJ whole genome shotgun (WGS) entry which is preliminary data.</text>
</comment>
<protein>
    <submittedName>
        <fullName evidence="2">Uncharacterized protein</fullName>
    </submittedName>
</protein>
<dbReference type="Proteomes" id="UP000055048">
    <property type="component" value="Unassembled WGS sequence"/>
</dbReference>
<evidence type="ECO:0000256" key="1">
    <source>
        <dbReference type="SAM" id="Phobius"/>
    </source>
</evidence>
<reference evidence="2 3" key="1">
    <citation type="submission" date="2015-01" db="EMBL/GenBank/DDBJ databases">
        <title>Evolution of Trichinella species and genotypes.</title>
        <authorList>
            <person name="Korhonen P.K."/>
            <person name="Edoardo P."/>
            <person name="Giuseppe L.R."/>
            <person name="Gasser R.B."/>
        </authorList>
    </citation>
    <scope>NUCLEOTIDE SEQUENCE [LARGE SCALE GENOMIC DNA]</scope>
    <source>
        <strain evidence="2">ISS417</strain>
    </source>
</reference>
<organism evidence="2 3">
    <name type="scientific">Trichinella murrelli</name>
    <dbReference type="NCBI Taxonomy" id="144512"/>
    <lineage>
        <taxon>Eukaryota</taxon>
        <taxon>Metazoa</taxon>
        <taxon>Ecdysozoa</taxon>
        <taxon>Nematoda</taxon>
        <taxon>Enoplea</taxon>
        <taxon>Dorylaimia</taxon>
        <taxon>Trichinellida</taxon>
        <taxon>Trichinellidae</taxon>
        <taxon>Trichinella</taxon>
    </lineage>
</organism>
<proteinExistence type="predicted"/>
<feature type="transmembrane region" description="Helical" evidence="1">
    <location>
        <begin position="23"/>
        <end position="42"/>
    </location>
</feature>
<evidence type="ECO:0000313" key="3">
    <source>
        <dbReference type="Proteomes" id="UP000055048"/>
    </source>
</evidence>
<sequence>MASELTIHFALQCNARAPFCPSHLLACWLVPLPALLAGLLVLSSSMVKAE</sequence>
<dbReference type="AlphaFoldDB" id="A0A0V0U4F2"/>
<dbReference type="EMBL" id="JYDJ01000064">
    <property type="protein sequence ID" value="KRX46094.1"/>
    <property type="molecule type" value="Genomic_DNA"/>
</dbReference>
<accession>A0A0V0U4F2</accession>
<evidence type="ECO:0000313" key="2">
    <source>
        <dbReference type="EMBL" id="KRX46094.1"/>
    </source>
</evidence>
<name>A0A0V0U4F2_9BILA</name>
<gene>
    <name evidence="2" type="ORF">T05_9127</name>
</gene>
<keyword evidence="3" id="KW-1185">Reference proteome</keyword>